<sequence length="261" mass="27958">MDPTTHPPPSNPNPPAGEGCSLTDPRNHIDRNRAYPGDSGPSQPQRLFFPLHFNTVLRFSPTTVSENSAAKGTAPEEAGKDMCKFSLEGSVKKGFRSLRGVFGEKNSDDKCGGKENTNGKVHSSLHANLGCSQVWHEKAGTSPEPVYLADPAMSRDGKTVFPALGQASLGQTAPPKLRLRQLCRKGRKPEGTAGESSSVTMPARKLRVRKPTAVPGYGLVAEWESKPNREPETELGIGAVPFECCPALPPTPHFSPESSHG</sequence>
<keyword evidence="3" id="KW-1185">Reference proteome</keyword>
<feature type="region of interest" description="Disordered" evidence="1">
    <location>
        <begin position="60"/>
        <end position="79"/>
    </location>
</feature>
<feature type="region of interest" description="Disordered" evidence="1">
    <location>
        <begin position="186"/>
        <end position="205"/>
    </location>
</feature>
<feature type="compositionally biased region" description="Pro residues" evidence="1">
    <location>
        <begin position="1"/>
        <end position="15"/>
    </location>
</feature>
<organism evidence="2 3">
    <name type="scientific">Bimuria novae-zelandiae CBS 107.79</name>
    <dbReference type="NCBI Taxonomy" id="1447943"/>
    <lineage>
        <taxon>Eukaryota</taxon>
        <taxon>Fungi</taxon>
        <taxon>Dikarya</taxon>
        <taxon>Ascomycota</taxon>
        <taxon>Pezizomycotina</taxon>
        <taxon>Dothideomycetes</taxon>
        <taxon>Pleosporomycetidae</taxon>
        <taxon>Pleosporales</taxon>
        <taxon>Massarineae</taxon>
        <taxon>Didymosphaeriaceae</taxon>
        <taxon>Bimuria</taxon>
    </lineage>
</organism>
<gene>
    <name evidence="2" type="ORF">BU23DRAFT_253217</name>
</gene>
<evidence type="ECO:0000313" key="2">
    <source>
        <dbReference type="EMBL" id="KAF1978201.1"/>
    </source>
</evidence>
<feature type="compositionally biased region" description="Polar residues" evidence="1">
    <location>
        <begin position="60"/>
        <end position="70"/>
    </location>
</feature>
<dbReference type="Proteomes" id="UP000800036">
    <property type="component" value="Unassembled WGS sequence"/>
</dbReference>
<evidence type="ECO:0000313" key="3">
    <source>
        <dbReference type="Proteomes" id="UP000800036"/>
    </source>
</evidence>
<dbReference type="EMBL" id="ML976661">
    <property type="protein sequence ID" value="KAF1978201.1"/>
    <property type="molecule type" value="Genomic_DNA"/>
</dbReference>
<proteinExistence type="predicted"/>
<protein>
    <submittedName>
        <fullName evidence="2">Uncharacterized protein</fullName>
    </submittedName>
</protein>
<accession>A0A6A5VLR8</accession>
<name>A0A6A5VLR8_9PLEO</name>
<reference evidence="2" key="1">
    <citation type="journal article" date="2020" name="Stud. Mycol.">
        <title>101 Dothideomycetes genomes: a test case for predicting lifestyles and emergence of pathogens.</title>
        <authorList>
            <person name="Haridas S."/>
            <person name="Albert R."/>
            <person name="Binder M."/>
            <person name="Bloem J."/>
            <person name="Labutti K."/>
            <person name="Salamov A."/>
            <person name="Andreopoulos B."/>
            <person name="Baker S."/>
            <person name="Barry K."/>
            <person name="Bills G."/>
            <person name="Bluhm B."/>
            <person name="Cannon C."/>
            <person name="Castanera R."/>
            <person name="Culley D."/>
            <person name="Daum C."/>
            <person name="Ezra D."/>
            <person name="Gonzalez J."/>
            <person name="Henrissat B."/>
            <person name="Kuo A."/>
            <person name="Liang C."/>
            <person name="Lipzen A."/>
            <person name="Lutzoni F."/>
            <person name="Magnuson J."/>
            <person name="Mondo S."/>
            <person name="Nolan M."/>
            <person name="Ohm R."/>
            <person name="Pangilinan J."/>
            <person name="Park H.-J."/>
            <person name="Ramirez L."/>
            <person name="Alfaro M."/>
            <person name="Sun H."/>
            <person name="Tritt A."/>
            <person name="Yoshinaga Y."/>
            <person name="Zwiers L.-H."/>
            <person name="Turgeon B."/>
            <person name="Goodwin S."/>
            <person name="Spatafora J."/>
            <person name="Crous P."/>
            <person name="Grigoriev I."/>
        </authorList>
    </citation>
    <scope>NUCLEOTIDE SEQUENCE</scope>
    <source>
        <strain evidence="2">CBS 107.79</strain>
    </source>
</reference>
<feature type="region of interest" description="Disordered" evidence="1">
    <location>
        <begin position="1"/>
        <end position="46"/>
    </location>
</feature>
<dbReference type="AlphaFoldDB" id="A0A6A5VLR8"/>
<evidence type="ECO:0000256" key="1">
    <source>
        <dbReference type="SAM" id="MobiDB-lite"/>
    </source>
</evidence>